<name>A0A3M7DY08_HORWE</name>
<comment type="caution">
    <text evidence="1">The sequence shown here is derived from an EMBL/GenBank/DDBJ whole genome shotgun (WGS) entry which is preliminary data.</text>
</comment>
<dbReference type="EMBL" id="QWIP01000209">
    <property type="protein sequence ID" value="RMY69208.1"/>
    <property type="molecule type" value="Genomic_DNA"/>
</dbReference>
<accession>A0A3M7DY08</accession>
<evidence type="ECO:0000313" key="1">
    <source>
        <dbReference type="EMBL" id="RMY69208.1"/>
    </source>
</evidence>
<proteinExistence type="predicted"/>
<organism evidence="1 2">
    <name type="scientific">Hortaea werneckii</name>
    <name type="common">Black yeast</name>
    <name type="synonym">Cladosporium werneckii</name>
    <dbReference type="NCBI Taxonomy" id="91943"/>
    <lineage>
        <taxon>Eukaryota</taxon>
        <taxon>Fungi</taxon>
        <taxon>Dikarya</taxon>
        <taxon>Ascomycota</taxon>
        <taxon>Pezizomycotina</taxon>
        <taxon>Dothideomycetes</taxon>
        <taxon>Dothideomycetidae</taxon>
        <taxon>Mycosphaerellales</taxon>
        <taxon>Teratosphaeriaceae</taxon>
        <taxon>Hortaea</taxon>
    </lineage>
</organism>
<evidence type="ECO:0000313" key="2">
    <source>
        <dbReference type="Proteomes" id="UP000269276"/>
    </source>
</evidence>
<dbReference type="InterPro" id="IPR027417">
    <property type="entry name" value="P-loop_NTPase"/>
</dbReference>
<reference evidence="1 2" key="1">
    <citation type="journal article" date="2018" name="BMC Genomics">
        <title>Genomic evidence for intraspecific hybridization in a clonal and extremely halotolerant yeast.</title>
        <authorList>
            <person name="Gostincar C."/>
            <person name="Stajich J.E."/>
            <person name="Zupancic J."/>
            <person name="Zalar P."/>
            <person name="Gunde-Cimerman N."/>
        </authorList>
    </citation>
    <scope>NUCLEOTIDE SEQUENCE [LARGE SCALE GENOMIC DNA]</scope>
    <source>
        <strain evidence="1 2">EXF-2682</strain>
    </source>
</reference>
<dbReference type="OrthoDB" id="29596at2759"/>
<gene>
    <name evidence="1" type="ORF">D0863_06608</name>
</gene>
<dbReference type="AlphaFoldDB" id="A0A3M7DY08"/>
<sequence length="80" mass="8842">MEVRVDESASEVNDQITYLYNYRQGRSTSSFGTACAAMNGVDEKIIQRAEDFILLAARGDDLVQACAELPAHEVMELQDA</sequence>
<protein>
    <submittedName>
        <fullName evidence="1">Uncharacterized protein</fullName>
    </submittedName>
</protein>
<dbReference type="Gene3D" id="3.40.50.300">
    <property type="entry name" value="P-loop containing nucleotide triphosphate hydrolases"/>
    <property type="match status" value="1"/>
</dbReference>
<dbReference type="Proteomes" id="UP000269276">
    <property type="component" value="Unassembled WGS sequence"/>
</dbReference>